<organism evidence="4 5">
    <name type="scientific">Maribacter dokdonensis</name>
    <dbReference type="NCBI Taxonomy" id="320912"/>
    <lineage>
        <taxon>Bacteria</taxon>
        <taxon>Pseudomonadati</taxon>
        <taxon>Bacteroidota</taxon>
        <taxon>Flavobacteriia</taxon>
        <taxon>Flavobacteriales</taxon>
        <taxon>Flavobacteriaceae</taxon>
        <taxon>Maribacter</taxon>
    </lineage>
</organism>
<gene>
    <name evidence="4" type="ORF">SAMN05192540_3266</name>
    <name evidence="3" type="ORF">SAMN05192545_1237</name>
</gene>
<keyword evidence="1" id="KW-0812">Transmembrane</keyword>
<evidence type="ECO:0000256" key="1">
    <source>
        <dbReference type="SAM" id="Phobius"/>
    </source>
</evidence>
<dbReference type="RefSeq" id="WP_074674102.1">
    <property type="nucleotide sequence ID" value="NZ_CAJQES010000011.1"/>
</dbReference>
<dbReference type="EMBL" id="LT629754">
    <property type="protein sequence ID" value="SDS34978.1"/>
    <property type="molecule type" value="Genomic_DNA"/>
</dbReference>
<feature type="transmembrane region" description="Helical" evidence="1">
    <location>
        <begin position="138"/>
        <end position="157"/>
    </location>
</feature>
<keyword evidence="1" id="KW-0472">Membrane</keyword>
<dbReference type="EMBL" id="FNTB01000001">
    <property type="protein sequence ID" value="SEC47495.1"/>
    <property type="molecule type" value="Genomic_DNA"/>
</dbReference>
<dbReference type="AlphaFoldDB" id="A0A1H4STF7"/>
<protein>
    <recommendedName>
        <fullName evidence="2">DUF1206 domain-containing protein</fullName>
    </recommendedName>
</protein>
<dbReference type="Proteomes" id="UP000199574">
    <property type="component" value="Chromosome I"/>
</dbReference>
<dbReference type="Proteomes" id="UP000183038">
    <property type="component" value="Unassembled WGS sequence"/>
</dbReference>
<evidence type="ECO:0000313" key="6">
    <source>
        <dbReference type="Proteomes" id="UP000199574"/>
    </source>
</evidence>
<feature type="domain" description="DUF1206" evidence="2">
    <location>
        <begin position="12"/>
        <end position="77"/>
    </location>
</feature>
<keyword evidence="1" id="KW-1133">Transmembrane helix</keyword>
<feature type="domain" description="DUF1206" evidence="2">
    <location>
        <begin position="188"/>
        <end position="259"/>
    </location>
</feature>
<evidence type="ECO:0000259" key="2">
    <source>
        <dbReference type="Pfam" id="PF06724"/>
    </source>
</evidence>
<feature type="transmembrane region" description="Helical" evidence="1">
    <location>
        <begin position="236"/>
        <end position="258"/>
    </location>
</feature>
<dbReference type="Pfam" id="PF06724">
    <property type="entry name" value="DUF1206"/>
    <property type="match status" value="2"/>
</dbReference>
<feature type="transmembrane region" description="Helical" evidence="1">
    <location>
        <begin position="94"/>
        <end position="118"/>
    </location>
</feature>
<proteinExistence type="predicted"/>
<feature type="transmembrane region" description="Helical" evidence="1">
    <location>
        <begin position="185"/>
        <end position="205"/>
    </location>
</feature>
<keyword evidence="6" id="KW-1185">Reference proteome</keyword>
<dbReference type="GeneID" id="90591435"/>
<evidence type="ECO:0000313" key="5">
    <source>
        <dbReference type="Proteomes" id="UP000183038"/>
    </source>
</evidence>
<reference evidence="3 6" key="2">
    <citation type="submission" date="2016-10" db="EMBL/GenBank/DDBJ databases">
        <authorList>
            <person name="Varghese N."/>
            <person name="Submissions S."/>
        </authorList>
    </citation>
    <scope>NUCLEOTIDE SEQUENCE [LARGE SCALE GENOMIC DNA]</scope>
    <source>
        <strain evidence="3 6">MAR_2009_60</strain>
    </source>
</reference>
<dbReference type="OrthoDB" id="1490880at2"/>
<evidence type="ECO:0000313" key="4">
    <source>
        <dbReference type="EMBL" id="SEC47495.1"/>
    </source>
</evidence>
<feature type="transmembrane region" description="Helical" evidence="1">
    <location>
        <begin position="12"/>
        <end position="32"/>
    </location>
</feature>
<dbReference type="InterPro" id="IPR009597">
    <property type="entry name" value="DUF1206"/>
</dbReference>
<name>A0A1H4STF7_9FLAO</name>
<accession>A0A1H4STF7</accession>
<reference evidence="4 5" key="1">
    <citation type="submission" date="2016-10" db="EMBL/GenBank/DDBJ databases">
        <authorList>
            <person name="de Groot N.N."/>
        </authorList>
    </citation>
    <scope>NUCLEOTIDE SEQUENCE [LARGE SCALE GENOMIC DNA]</scope>
    <source>
        <strain evidence="4 5">MAR_2009_71</strain>
    </source>
</reference>
<evidence type="ECO:0000313" key="3">
    <source>
        <dbReference type="EMBL" id="SDS34978.1"/>
    </source>
</evidence>
<feature type="transmembrane region" description="Helical" evidence="1">
    <location>
        <begin position="52"/>
        <end position="74"/>
    </location>
</feature>
<sequence>MNDTIKKIALSGYISKGIVFSITGILAFLSAFNMGGRKAGKISIISYLEQQTLGSVIVVLLGVGLICYGIWRLIQGVNDPEGIGTDFKGLVKRISFSISGIIYFSLGLIAIAEAFGLFSIYSTGNNSKEPLLNTSTRSLIFIIIGGALAIKAIYQFVKIYKGNFINNFDIQSVTSLNTRKYIKRMGYAGLLSRGIVTSIISYFFLSTGIDLNASSKQVKGTAEAFSFIQDQAYGKYLLGFVAAGLVCYGLFMFSTAAYRKYND</sequence>